<proteinExistence type="predicted"/>
<dbReference type="Proteomes" id="UP000095601">
    <property type="component" value="Unassembled WGS sequence"/>
</dbReference>
<protein>
    <recommendedName>
        <fullName evidence="1">MAE-28990/MAE-18760-like HEPN domain-containing protein</fullName>
    </recommendedName>
</protein>
<organism evidence="2 3">
    <name type="scientific">Cloacibacterium normanense</name>
    <dbReference type="NCBI Taxonomy" id="237258"/>
    <lineage>
        <taxon>Bacteria</taxon>
        <taxon>Pseudomonadati</taxon>
        <taxon>Bacteroidota</taxon>
        <taxon>Flavobacteriia</taxon>
        <taxon>Flavobacteriales</taxon>
        <taxon>Weeksellaceae</taxon>
    </lineage>
</organism>
<dbReference type="STRING" id="237258.SAMN04489756_104119"/>
<dbReference type="KEGG" id="cnr:EB819_11275"/>
<evidence type="ECO:0000259" key="1">
    <source>
        <dbReference type="Pfam" id="PF18737"/>
    </source>
</evidence>
<dbReference type="InterPro" id="IPR040788">
    <property type="entry name" value="HEPN_MAE_28990"/>
</dbReference>
<sequence>MEIRNEFVKRISEINSFYEILRIIEFEKPKISGFNIDENKIENLIIDNNKIDTLRSTSYLLLYNLIESTIYNSIITIFDDINDKGLKYFDIIEEIQKYWLNNLYKHDDKKLKETIIDTIMNIANQIFSDTIVLASNEINYGGSLDAKTIFSTAKSVKLQIGNIKRVYDENTHGQTLLEIKRKRNWLAHGEKSFIEVGSSSTFSQLEDAKTYVIEFLSEYISSVENYISNQEYKKAII</sequence>
<evidence type="ECO:0000313" key="2">
    <source>
        <dbReference type="EMBL" id="OEL10595.1"/>
    </source>
</evidence>
<reference evidence="2 3" key="1">
    <citation type="submission" date="2016-09" db="EMBL/GenBank/DDBJ databases">
        <authorList>
            <person name="Capua I."/>
            <person name="De Benedictis P."/>
            <person name="Joannis T."/>
            <person name="Lombin L.H."/>
            <person name="Cattoli G."/>
        </authorList>
    </citation>
    <scope>NUCLEOTIDE SEQUENCE [LARGE SCALE GENOMIC DNA]</scope>
    <source>
        <strain evidence="2 3">NRS-1</strain>
    </source>
</reference>
<dbReference type="RefSeq" id="WP_069799853.1">
    <property type="nucleotide sequence ID" value="NZ_CP034157.1"/>
</dbReference>
<gene>
    <name evidence="2" type="ORF">BHF72_0418</name>
</gene>
<accession>A0A1E5UD50</accession>
<name>A0A1E5UD50_9FLAO</name>
<dbReference type="PATRIC" id="fig|237258.4.peg.600"/>
<comment type="caution">
    <text evidence="2">The sequence shown here is derived from an EMBL/GenBank/DDBJ whole genome shotgun (WGS) entry which is preliminary data.</text>
</comment>
<dbReference type="AlphaFoldDB" id="A0A1E5UD50"/>
<feature type="domain" description="MAE-28990/MAE-18760-like HEPN" evidence="1">
    <location>
        <begin position="2"/>
        <end position="232"/>
    </location>
</feature>
<keyword evidence="3" id="KW-1185">Reference proteome</keyword>
<dbReference type="Pfam" id="PF18737">
    <property type="entry name" value="HEPN_MAE_28990"/>
    <property type="match status" value="1"/>
</dbReference>
<evidence type="ECO:0000313" key="3">
    <source>
        <dbReference type="Proteomes" id="UP000095601"/>
    </source>
</evidence>
<dbReference type="EMBL" id="MKGI01000076">
    <property type="protein sequence ID" value="OEL10595.1"/>
    <property type="molecule type" value="Genomic_DNA"/>
</dbReference>
<dbReference type="OrthoDB" id="571721at2"/>